<dbReference type="InterPro" id="IPR013083">
    <property type="entry name" value="Znf_RING/FYVE/PHD"/>
</dbReference>
<keyword evidence="3" id="KW-0862">Zinc</keyword>
<feature type="domain" description="PHD-type" evidence="6">
    <location>
        <begin position="138"/>
        <end position="186"/>
    </location>
</feature>
<dbReference type="OrthoDB" id="8062037at2759"/>
<feature type="compositionally biased region" description="Basic residues" evidence="5">
    <location>
        <begin position="369"/>
        <end position="379"/>
    </location>
</feature>
<gene>
    <name evidence="8" type="ORF">MBM_03346</name>
</gene>
<keyword evidence="2 4" id="KW-0863">Zinc-finger</keyword>
<dbReference type="AlphaFoldDB" id="K1XC54"/>
<evidence type="ECO:0000313" key="8">
    <source>
        <dbReference type="EMBL" id="EKD18353.1"/>
    </source>
</evidence>
<feature type="region of interest" description="Disordered" evidence="5">
    <location>
        <begin position="333"/>
        <end position="553"/>
    </location>
</feature>
<feature type="compositionally biased region" description="Low complexity" evidence="5">
    <location>
        <begin position="385"/>
        <end position="394"/>
    </location>
</feature>
<protein>
    <submittedName>
        <fullName evidence="8">Phd and ring finger domain protein</fullName>
    </submittedName>
</protein>
<dbReference type="SUPFAM" id="SSF57850">
    <property type="entry name" value="RING/U-box"/>
    <property type="match status" value="1"/>
</dbReference>
<dbReference type="InParanoid" id="K1XC54"/>
<dbReference type="InterPro" id="IPR047157">
    <property type="entry name" value="PHRF1/Atg35"/>
</dbReference>
<dbReference type="Proteomes" id="UP000006753">
    <property type="component" value="Unassembled WGS sequence"/>
</dbReference>
<keyword evidence="1" id="KW-0479">Metal-binding</keyword>
<sequence>MADQCIICLEDLAAVPVPDPDSDPALPLPHDLRDAGELAAQTADLSTPHPSTSPNDLAVAFLKSCGHFLHDCCLKQWSQQANSCPICRGAFNLIEVRDKVGGVVLSEYEVEDKKQVAEFDVRAWLSENEEDEEETEETRPCPICRSADQEEVLLLCDSCDAPYHTHCIGLDRVPNGHWFCMECANRGAYQSVASQPLTSAVFASRDAPRTRASIRRTREQERDDRWFGAWALLNSRIDDGPGPDDDTSDPEIEAFYLDSFTYAEHERTEINQNYYAYQRWQARQRQQYNQRLSIAGRQGARDVFRLAAPARLQTPQPPAESIEETRAWGAFEKAKEVSTAAPNRRKRKSRSATASPGEGPSAPAQPERKLKRPRTRRTIARPEPSVSRSIASSSRQPNGHRQSPPTAGTLNDTDGQPSFLSSLLKEVETNHTSDDERSTLPLTTVSAPNRVTSPTLDRSPAASPASSSPYHTPRALSTSPPPYLSSRSRSPISLTTRVEPMYPRANYLPNRSRPGNKSEDRVEQRQPRPRHRPVRLPQSEDSSPTRAAMSSQAKQGINKIVKHALAPHWKAAELSKEQYANINRNISRKLYEIAAEQSVHDESRNKLGRIAKREVANALKLLTA</sequence>
<name>K1XC54_MARBU</name>
<evidence type="ECO:0000256" key="3">
    <source>
        <dbReference type="ARBA" id="ARBA00022833"/>
    </source>
</evidence>
<feature type="compositionally biased region" description="Polar residues" evidence="5">
    <location>
        <begin position="395"/>
        <end position="421"/>
    </location>
</feature>
<dbReference type="KEGG" id="mbe:MBM_03346"/>
<dbReference type="PANTHER" id="PTHR12618:SF20">
    <property type="entry name" value="PHD AND RING FINGER DOMAIN-CONTAINING PROTEIN 1"/>
    <property type="match status" value="1"/>
</dbReference>
<dbReference type="CDD" id="cd15545">
    <property type="entry name" value="PHD_BAZ2A_like"/>
    <property type="match status" value="1"/>
</dbReference>
<dbReference type="HOGENOM" id="CLU_026721_0_0_1"/>
<dbReference type="Pfam" id="PF00628">
    <property type="entry name" value="PHD"/>
    <property type="match status" value="1"/>
</dbReference>
<organism evidence="8 9">
    <name type="scientific">Marssonina brunnea f. sp. multigermtubi (strain MB_m1)</name>
    <name type="common">Marssonina leaf spot fungus</name>
    <dbReference type="NCBI Taxonomy" id="1072389"/>
    <lineage>
        <taxon>Eukaryota</taxon>
        <taxon>Fungi</taxon>
        <taxon>Dikarya</taxon>
        <taxon>Ascomycota</taxon>
        <taxon>Pezizomycotina</taxon>
        <taxon>Leotiomycetes</taxon>
        <taxon>Helotiales</taxon>
        <taxon>Drepanopezizaceae</taxon>
        <taxon>Drepanopeziza</taxon>
    </lineage>
</organism>
<evidence type="ECO:0000256" key="4">
    <source>
        <dbReference type="PROSITE-ProRule" id="PRU00175"/>
    </source>
</evidence>
<dbReference type="GeneID" id="18759281"/>
<feature type="compositionally biased region" description="Basic and acidic residues" evidence="5">
    <location>
        <begin position="425"/>
        <end position="438"/>
    </location>
</feature>
<keyword evidence="9" id="KW-1185">Reference proteome</keyword>
<dbReference type="PROSITE" id="PS50089">
    <property type="entry name" value="ZF_RING_2"/>
    <property type="match status" value="1"/>
</dbReference>
<evidence type="ECO:0000259" key="6">
    <source>
        <dbReference type="PROSITE" id="PS50016"/>
    </source>
</evidence>
<dbReference type="SUPFAM" id="SSF57903">
    <property type="entry name" value="FYVE/PHD zinc finger"/>
    <property type="match status" value="1"/>
</dbReference>
<evidence type="ECO:0000256" key="1">
    <source>
        <dbReference type="ARBA" id="ARBA00022723"/>
    </source>
</evidence>
<evidence type="ECO:0000256" key="5">
    <source>
        <dbReference type="SAM" id="MobiDB-lite"/>
    </source>
</evidence>
<dbReference type="InterPro" id="IPR011011">
    <property type="entry name" value="Znf_FYVE_PHD"/>
</dbReference>
<dbReference type="InterPro" id="IPR001965">
    <property type="entry name" value="Znf_PHD"/>
</dbReference>
<dbReference type="OMA" id="GDWYCME"/>
<dbReference type="PANTHER" id="PTHR12618">
    <property type="entry name" value="PHD AND RING FINGER DOMAIN-CONTAINING PROTEIN 1"/>
    <property type="match status" value="1"/>
</dbReference>
<dbReference type="eggNOG" id="KOG0825">
    <property type="taxonomic scope" value="Eukaryota"/>
</dbReference>
<dbReference type="Gene3D" id="3.30.40.10">
    <property type="entry name" value="Zinc/RING finger domain, C3HC4 (zinc finger)"/>
    <property type="match status" value="2"/>
</dbReference>
<feature type="compositionally biased region" description="Polar residues" evidence="5">
    <location>
        <begin position="539"/>
        <end position="553"/>
    </location>
</feature>
<dbReference type="GO" id="GO:0008270">
    <property type="term" value="F:zinc ion binding"/>
    <property type="evidence" value="ECO:0007669"/>
    <property type="project" value="UniProtKB-KW"/>
</dbReference>
<accession>K1XC54</accession>
<dbReference type="InterPro" id="IPR019787">
    <property type="entry name" value="Znf_PHD-finger"/>
</dbReference>
<feature type="compositionally biased region" description="Low complexity" evidence="5">
    <location>
        <begin position="484"/>
        <end position="497"/>
    </location>
</feature>
<dbReference type="Pfam" id="PF13639">
    <property type="entry name" value="zf-RING_2"/>
    <property type="match status" value="1"/>
</dbReference>
<feature type="compositionally biased region" description="Polar residues" evidence="5">
    <location>
        <begin position="440"/>
        <end position="456"/>
    </location>
</feature>
<dbReference type="SMART" id="SM00249">
    <property type="entry name" value="PHD"/>
    <property type="match status" value="1"/>
</dbReference>
<dbReference type="EMBL" id="JH921433">
    <property type="protein sequence ID" value="EKD18353.1"/>
    <property type="molecule type" value="Genomic_DNA"/>
</dbReference>
<evidence type="ECO:0000256" key="2">
    <source>
        <dbReference type="ARBA" id="ARBA00022771"/>
    </source>
</evidence>
<reference evidence="8 9" key="1">
    <citation type="journal article" date="2012" name="BMC Genomics">
        <title>Sequencing the genome of Marssonina brunnea reveals fungus-poplar co-evolution.</title>
        <authorList>
            <person name="Zhu S."/>
            <person name="Cao Y.-Z."/>
            <person name="Jiang C."/>
            <person name="Tan B.-Y."/>
            <person name="Wang Z."/>
            <person name="Feng S."/>
            <person name="Zhang L."/>
            <person name="Su X.-H."/>
            <person name="Brejova B."/>
            <person name="Vinar T."/>
            <person name="Xu M."/>
            <person name="Wang M.-X."/>
            <person name="Zhang S.-G."/>
            <person name="Huang M.-R."/>
            <person name="Wu R."/>
            <person name="Zhou Y."/>
        </authorList>
    </citation>
    <scope>NUCLEOTIDE SEQUENCE [LARGE SCALE GENOMIC DNA]</scope>
    <source>
        <strain evidence="8 9">MB_m1</strain>
    </source>
</reference>
<feature type="compositionally biased region" description="Low complexity" evidence="5">
    <location>
        <begin position="459"/>
        <end position="469"/>
    </location>
</feature>
<feature type="domain" description="RING-type" evidence="7">
    <location>
        <begin position="5"/>
        <end position="88"/>
    </location>
</feature>
<evidence type="ECO:0000259" key="7">
    <source>
        <dbReference type="PROSITE" id="PS50089"/>
    </source>
</evidence>
<feature type="compositionally biased region" description="Basic and acidic residues" evidence="5">
    <location>
        <begin position="516"/>
        <end position="526"/>
    </location>
</feature>
<evidence type="ECO:0000313" key="9">
    <source>
        <dbReference type="Proteomes" id="UP000006753"/>
    </source>
</evidence>
<dbReference type="InterPro" id="IPR019786">
    <property type="entry name" value="Zinc_finger_PHD-type_CS"/>
</dbReference>
<dbReference type="InterPro" id="IPR001841">
    <property type="entry name" value="Znf_RING"/>
</dbReference>
<proteinExistence type="predicted"/>
<dbReference type="PROSITE" id="PS50016">
    <property type="entry name" value="ZF_PHD_2"/>
    <property type="match status" value="1"/>
</dbReference>
<dbReference type="PROSITE" id="PS01359">
    <property type="entry name" value="ZF_PHD_1"/>
    <property type="match status" value="1"/>
</dbReference>
<dbReference type="RefSeq" id="XP_007291235.1">
    <property type="nucleotide sequence ID" value="XM_007291173.1"/>
</dbReference>
<dbReference type="SMART" id="SM00184">
    <property type="entry name" value="RING"/>
    <property type="match status" value="2"/>
</dbReference>